<organism evidence="3 4">
    <name type="scientific">Candidatus Blautia gallistercoris</name>
    <dbReference type="NCBI Taxonomy" id="2838490"/>
    <lineage>
        <taxon>Bacteria</taxon>
        <taxon>Bacillati</taxon>
        <taxon>Bacillota</taxon>
        <taxon>Clostridia</taxon>
        <taxon>Lachnospirales</taxon>
        <taxon>Lachnospiraceae</taxon>
        <taxon>Blautia</taxon>
    </lineage>
</organism>
<dbReference type="Pfam" id="PF00248">
    <property type="entry name" value="Aldo_ket_red"/>
    <property type="match status" value="1"/>
</dbReference>
<protein>
    <submittedName>
        <fullName evidence="3">Aldo/keto reductase</fullName>
    </submittedName>
</protein>
<dbReference type="PANTHER" id="PTHR43625:SF77">
    <property type="entry name" value="ALDO-KETO REDUCTASE"/>
    <property type="match status" value="1"/>
</dbReference>
<evidence type="ECO:0000313" key="3">
    <source>
        <dbReference type="EMBL" id="HIX59624.1"/>
    </source>
</evidence>
<dbReference type="GO" id="GO:0005737">
    <property type="term" value="C:cytoplasm"/>
    <property type="evidence" value="ECO:0007669"/>
    <property type="project" value="TreeGrafter"/>
</dbReference>
<dbReference type="AlphaFoldDB" id="A0A9D1WI34"/>
<sequence length="340" mass="38242">MKKRMLGTIEVGAVGMGCMGFSHAHGDPAPREECIKIMRTAHELGVTLYDTADAYGNGHNEILVGEALKPIRDEVVILTKFNPEKDPLNDPNASLADQIEKRLDASLKRLDTDIIDIYMCHRIPEGIPIEETAETMSSFIKKGKIRTWAMSRATANQIEKGNAIAPVSVIQNEFSMMERAPLTDGTLDACARHGIGFTPYMPLASGFLSGQFKPGMTYKNDDIHRTSTWFTDENPKKNQPVLTMIDKLASEKNATYAQIALAYLMYKYDRLVPIPGMYEMRFVHENLHAAEIELTKEDMRFIDSTLDSLTIYGDCKEDKVFALGDMLKEEGYEIEKSWEK</sequence>
<dbReference type="Proteomes" id="UP000886817">
    <property type="component" value="Unassembled WGS sequence"/>
</dbReference>
<name>A0A9D1WI34_9FIRM</name>
<gene>
    <name evidence="3" type="ORF">IAA45_07920</name>
</gene>
<dbReference type="InterPro" id="IPR036812">
    <property type="entry name" value="NAD(P)_OxRdtase_dom_sf"/>
</dbReference>
<accession>A0A9D1WI34</accession>
<proteinExistence type="predicted"/>
<evidence type="ECO:0000256" key="1">
    <source>
        <dbReference type="ARBA" id="ARBA00023002"/>
    </source>
</evidence>
<keyword evidence="1" id="KW-0560">Oxidoreductase</keyword>
<reference evidence="3" key="1">
    <citation type="journal article" date="2021" name="PeerJ">
        <title>Extensive microbial diversity within the chicken gut microbiome revealed by metagenomics and culture.</title>
        <authorList>
            <person name="Gilroy R."/>
            <person name="Ravi A."/>
            <person name="Getino M."/>
            <person name="Pursley I."/>
            <person name="Horton D.L."/>
            <person name="Alikhan N.F."/>
            <person name="Baker D."/>
            <person name="Gharbi K."/>
            <person name="Hall N."/>
            <person name="Watson M."/>
            <person name="Adriaenssens E.M."/>
            <person name="Foster-Nyarko E."/>
            <person name="Jarju S."/>
            <person name="Secka A."/>
            <person name="Antonio M."/>
            <person name="Oren A."/>
            <person name="Chaudhuri R.R."/>
            <person name="La Ragione R."/>
            <person name="Hildebrand F."/>
            <person name="Pallen M.J."/>
        </authorList>
    </citation>
    <scope>NUCLEOTIDE SEQUENCE</scope>
    <source>
        <strain evidence="3">ChiSjej1B19-8411</strain>
    </source>
</reference>
<comment type="caution">
    <text evidence="3">The sequence shown here is derived from an EMBL/GenBank/DDBJ whole genome shotgun (WGS) entry which is preliminary data.</text>
</comment>
<dbReference type="InterPro" id="IPR050791">
    <property type="entry name" value="Aldo-Keto_reductase"/>
</dbReference>
<dbReference type="Gene3D" id="3.20.20.100">
    <property type="entry name" value="NADP-dependent oxidoreductase domain"/>
    <property type="match status" value="1"/>
</dbReference>
<evidence type="ECO:0000259" key="2">
    <source>
        <dbReference type="Pfam" id="PF00248"/>
    </source>
</evidence>
<evidence type="ECO:0000313" key="4">
    <source>
        <dbReference type="Proteomes" id="UP000886817"/>
    </source>
</evidence>
<dbReference type="EMBL" id="DXEX01000173">
    <property type="protein sequence ID" value="HIX59624.1"/>
    <property type="molecule type" value="Genomic_DNA"/>
</dbReference>
<dbReference type="InterPro" id="IPR023210">
    <property type="entry name" value="NADP_OxRdtase_dom"/>
</dbReference>
<dbReference type="GO" id="GO:0016491">
    <property type="term" value="F:oxidoreductase activity"/>
    <property type="evidence" value="ECO:0007669"/>
    <property type="project" value="UniProtKB-KW"/>
</dbReference>
<dbReference type="SUPFAM" id="SSF51430">
    <property type="entry name" value="NAD(P)-linked oxidoreductase"/>
    <property type="match status" value="1"/>
</dbReference>
<feature type="domain" description="NADP-dependent oxidoreductase" evidence="2">
    <location>
        <begin position="14"/>
        <end position="305"/>
    </location>
</feature>
<dbReference type="PANTHER" id="PTHR43625">
    <property type="entry name" value="AFLATOXIN B1 ALDEHYDE REDUCTASE"/>
    <property type="match status" value="1"/>
</dbReference>
<reference evidence="3" key="2">
    <citation type="submission" date="2021-04" db="EMBL/GenBank/DDBJ databases">
        <authorList>
            <person name="Gilroy R."/>
        </authorList>
    </citation>
    <scope>NUCLEOTIDE SEQUENCE</scope>
    <source>
        <strain evidence="3">ChiSjej1B19-8411</strain>
    </source>
</reference>